<reference evidence="1" key="1">
    <citation type="submission" date="2021-02" db="EMBL/GenBank/DDBJ databases">
        <authorList>
            <consortium name="DOE Joint Genome Institute"/>
            <person name="Ahrendt S."/>
            <person name="Looney B.P."/>
            <person name="Miyauchi S."/>
            <person name="Morin E."/>
            <person name="Drula E."/>
            <person name="Courty P.E."/>
            <person name="Chicoki N."/>
            <person name="Fauchery L."/>
            <person name="Kohler A."/>
            <person name="Kuo A."/>
            <person name="Labutti K."/>
            <person name="Pangilinan J."/>
            <person name="Lipzen A."/>
            <person name="Riley R."/>
            <person name="Andreopoulos W."/>
            <person name="He G."/>
            <person name="Johnson J."/>
            <person name="Barry K.W."/>
            <person name="Grigoriev I.V."/>
            <person name="Nagy L."/>
            <person name="Hibbett D."/>
            <person name="Henrissat B."/>
            <person name="Matheny P.B."/>
            <person name="Labbe J."/>
            <person name="Martin F."/>
        </authorList>
    </citation>
    <scope>NUCLEOTIDE SEQUENCE</scope>
    <source>
        <strain evidence="1">EC-137</strain>
    </source>
</reference>
<gene>
    <name evidence="1" type="ORF">K488DRAFT_59915</name>
</gene>
<organism evidence="1 2">
    <name type="scientific">Vararia minispora EC-137</name>
    <dbReference type="NCBI Taxonomy" id="1314806"/>
    <lineage>
        <taxon>Eukaryota</taxon>
        <taxon>Fungi</taxon>
        <taxon>Dikarya</taxon>
        <taxon>Basidiomycota</taxon>
        <taxon>Agaricomycotina</taxon>
        <taxon>Agaricomycetes</taxon>
        <taxon>Russulales</taxon>
        <taxon>Lachnocladiaceae</taxon>
        <taxon>Vararia</taxon>
    </lineage>
</organism>
<keyword evidence="2" id="KW-1185">Reference proteome</keyword>
<protein>
    <submittedName>
        <fullName evidence="1">MFS general substrate transporter</fullName>
    </submittedName>
</protein>
<comment type="caution">
    <text evidence="1">The sequence shown here is derived from an EMBL/GenBank/DDBJ whole genome shotgun (WGS) entry which is preliminary data.</text>
</comment>
<dbReference type="EMBL" id="MU273810">
    <property type="protein sequence ID" value="KAI0027983.1"/>
    <property type="molecule type" value="Genomic_DNA"/>
</dbReference>
<proteinExistence type="predicted"/>
<reference evidence="1" key="2">
    <citation type="journal article" date="2022" name="New Phytol.">
        <title>Evolutionary transition to the ectomycorrhizal habit in the genomes of a hyperdiverse lineage of mushroom-forming fungi.</title>
        <authorList>
            <person name="Looney B."/>
            <person name="Miyauchi S."/>
            <person name="Morin E."/>
            <person name="Drula E."/>
            <person name="Courty P.E."/>
            <person name="Kohler A."/>
            <person name="Kuo A."/>
            <person name="LaButti K."/>
            <person name="Pangilinan J."/>
            <person name="Lipzen A."/>
            <person name="Riley R."/>
            <person name="Andreopoulos W."/>
            <person name="He G."/>
            <person name="Johnson J."/>
            <person name="Nolan M."/>
            <person name="Tritt A."/>
            <person name="Barry K.W."/>
            <person name="Grigoriev I.V."/>
            <person name="Nagy L.G."/>
            <person name="Hibbett D."/>
            <person name="Henrissat B."/>
            <person name="Matheny P.B."/>
            <person name="Labbe J."/>
            <person name="Martin F.M."/>
        </authorList>
    </citation>
    <scope>NUCLEOTIDE SEQUENCE</scope>
    <source>
        <strain evidence="1">EC-137</strain>
    </source>
</reference>
<dbReference type="Proteomes" id="UP000814128">
    <property type="component" value="Unassembled WGS sequence"/>
</dbReference>
<evidence type="ECO:0000313" key="1">
    <source>
        <dbReference type="EMBL" id="KAI0027983.1"/>
    </source>
</evidence>
<accession>A0ACB8Q8D0</accession>
<sequence>MTATYGYGNAFGVYQDRYVREGVASASSISWIGSIQIFLTMVSGIYTGPLVDRGYIRPMIFIGSVIFVFSLFMVSIVNIHRYYQLLLTQGIGMGIGGGLIYVPTIAAQSQHWLKHRPFAIGLIFAGISLGGIVYPIMVNQMLVNGVSFAWTVRASAFTVLGLLVVANICISPRWNSPQGLSNVSPADSVAARSFWSLFLDLPFILTNIGAFLGLLGNFYPYFYTQLYATTHGTDDTFAFYTLAILGAGAIVGRVVSGVCAPTFGIFNSVILSGVCYTAVIFSLFGVTTVAGITIYALLSGFFTGAPFTSFHACLSNRPPPSIRAGLSFTISSFGPLIGGPINGALLGDNLAWSKTIIFTGVSLVEHTIFPYTTY</sequence>
<name>A0ACB8Q8D0_9AGAM</name>
<evidence type="ECO:0000313" key="2">
    <source>
        <dbReference type="Proteomes" id="UP000814128"/>
    </source>
</evidence>